<name>A0A327YL92_9RHOB</name>
<dbReference type="EMBL" id="QLMG01000010">
    <property type="protein sequence ID" value="RAK19019.1"/>
    <property type="molecule type" value="Genomic_DNA"/>
</dbReference>
<gene>
    <name evidence="1" type="ORF">ATI53_101061</name>
</gene>
<dbReference type="AlphaFoldDB" id="A0A327YL92"/>
<accession>A0A327YL92</accession>
<dbReference type="Proteomes" id="UP000249165">
    <property type="component" value="Unassembled WGS sequence"/>
</dbReference>
<comment type="caution">
    <text evidence="1">The sequence shown here is derived from an EMBL/GenBank/DDBJ whole genome shotgun (WGS) entry which is preliminary data.</text>
</comment>
<proteinExistence type="predicted"/>
<sequence length="133" mass="14265">MKFLVVLLSAVTAGVAADADTKLATCEIDVEASFALTSGRCYFKPLENGDFVFEMLDGTGGAIARDITTGPVSLAPANQNSGEGRGVDYSMGQFWTNLPGEGFDMVRMGSLYRGGESRRSGCWGNRNYEICAW</sequence>
<evidence type="ECO:0000313" key="1">
    <source>
        <dbReference type="EMBL" id="RAK19019.1"/>
    </source>
</evidence>
<dbReference type="RefSeq" id="WP_111550112.1">
    <property type="nucleotide sequence ID" value="NZ_LIGL01000009.1"/>
</dbReference>
<reference evidence="1 2" key="1">
    <citation type="submission" date="2018-06" db="EMBL/GenBank/DDBJ databases">
        <title>Genomic Encyclopedia of Archaeal and Bacterial Type Strains, Phase II (KMG-II): from individual species to whole genera.</title>
        <authorList>
            <person name="Goeker M."/>
        </authorList>
    </citation>
    <scope>NUCLEOTIDE SEQUENCE [LARGE SCALE GENOMIC DNA]</scope>
    <source>
        <strain evidence="1 2">DSM 22011</strain>
    </source>
</reference>
<organism evidence="1 2">
    <name type="scientific">Salipiger aestuarii</name>
    <dbReference type="NCBI Taxonomy" id="568098"/>
    <lineage>
        <taxon>Bacteria</taxon>
        <taxon>Pseudomonadati</taxon>
        <taxon>Pseudomonadota</taxon>
        <taxon>Alphaproteobacteria</taxon>
        <taxon>Rhodobacterales</taxon>
        <taxon>Roseobacteraceae</taxon>
        <taxon>Salipiger</taxon>
    </lineage>
</organism>
<evidence type="ECO:0000313" key="2">
    <source>
        <dbReference type="Proteomes" id="UP000249165"/>
    </source>
</evidence>
<protein>
    <submittedName>
        <fullName evidence="1">Uncharacterized protein</fullName>
    </submittedName>
</protein>
<keyword evidence="2" id="KW-1185">Reference proteome</keyword>